<dbReference type="GO" id="GO:0005524">
    <property type="term" value="F:ATP binding"/>
    <property type="evidence" value="ECO:0007669"/>
    <property type="project" value="UniProtKB-KW"/>
</dbReference>
<dbReference type="FunFam" id="3.30.565.10:FF:000010">
    <property type="entry name" value="Sensor histidine kinase RcsC"/>
    <property type="match status" value="1"/>
</dbReference>
<feature type="domain" description="Histidine kinase" evidence="16">
    <location>
        <begin position="401"/>
        <end position="617"/>
    </location>
</feature>
<dbReference type="PANTHER" id="PTHR45339:SF1">
    <property type="entry name" value="HYBRID SIGNAL TRANSDUCTION HISTIDINE KINASE J"/>
    <property type="match status" value="1"/>
</dbReference>
<dbReference type="InterPro" id="IPR036097">
    <property type="entry name" value="HisK_dim/P_sf"/>
</dbReference>
<dbReference type="Gene3D" id="3.30.450.20">
    <property type="entry name" value="PAS domain"/>
    <property type="match status" value="1"/>
</dbReference>
<dbReference type="Pfam" id="PF00512">
    <property type="entry name" value="HisKA"/>
    <property type="match status" value="1"/>
</dbReference>
<evidence type="ECO:0000256" key="11">
    <source>
        <dbReference type="ARBA" id="ARBA00022989"/>
    </source>
</evidence>
<evidence type="ECO:0000256" key="15">
    <source>
        <dbReference type="SAM" id="Phobius"/>
    </source>
</evidence>
<evidence type="ECO:0000256" key="14">
    <source>
        <dbReference type="PROSITE-ProRule" id="PRU00169"/>
    </source>
</evidence>
<dbReference type="InterPro" id="IPR003594">
    <property type="entry name" value="HATPase_dom"/>
</dbReference>
<name>A0A8S8XJ82_9PROT</name>
<dbReference type="Pfam" id="PF00072">
    <property type="entry name" value="Response_reg"/>
    <property type="match status" value="1"/>
</dbReference>
<keyword evidence="4" id="KW-1003">Cell membrane</keyword>
<dbReference type="Gene3D" id="1.20.120.160">
    <property type="entry name" value="HPT domain"/>
    <property type="match status" value="1"/>
</dbReference>
<dbReference type="SUPFAM" id="SSF55874">
    <property type="entry name" value="ATPase domain of HSP90 chaperone/DNA topoisomerase II/histidine kinase"/>
    <property type="match status" value="1"/>
</dbReference>
<dbReference type="SUPFAM" id="SSF47384">
    <property type="entry name" value="Homodimeric domain of signal transducing histidine kinase"/>
    <property type="match status" value="1"/>
</dbReference>
<dbReference type="SMART" id="SM00387">
    <property type="entry name" value="HATPase_c"/>
    <property type="match status" value="1"/>
</dbReference>
<comment type="subcellular location">
    <subcellularLocation>
        <location evidence="2">Cell membrane</location>
        <topology evidence="2">Multi-pass membrane protein</topology>
    </subcellularLocation>
</comment>
<evidence type="ECO:0000256" key="10">
    <source>
        <dbReference type="ARBA" id="ARBA00022840"/>
    </source>
</evidence>
<evidence type="ECO:0000256" key="13">
    <source>
        <dbReference type="ARBA" id="ARBA00023136"/>
    </source>
</evidence>
<evidence type="ECO:0000259" key="16">
    <source>
        <dbReference type="PROSITE" id="PS50109"/>
    </source>
</evidence>
<dbReference type="PROSITE" id="PS50110">
    <property type="entry name" value="RESPONSE_REGULATORY"/>
    <property type="match status" value="1"/>
</dbReference>
<accession>A0A8S8XJ82</accession>
<keyword evidence="11 15" id="KW-1133">Transmembrane helix</keyword>
<evidence type="ECO:0000259" key="17">
    <source>
        <dbReference type="PROSITE" id="PS50110"/>
    </source>
</evidence>
<organism evidence="18 19">
    <name type="scientific">Roseiterribacter gracilis</name>
    <dbReference type="NCBI Taxonomy" id="2812848"/>
    <lineage>
        <taxon>Bacteria</taxon>
        <taxon>Pseudomonadati</taxon>
        <taxon>Pseudomonadota</taxon>
        <taxon>Alphaproteobacteria</taxon>
        <taxon>Rhodospirillales</taxon>
        <taxon>Roseiterribacteraceae</taxon>
        <taxon>Roseiterribacter</taxon>
    </lineage>
</organism>
<comment type="caution">
    <text evidence="18">The sequence shown here is derived from an EMBL/GenBank/DDBJ whole genome shotgun (WGS) entry which is preliminary data.</text>
</comment>
<evidence type="ECO:0000256" key="7">
    <source>
        <dbReference type="ARBA" id="ARBA00022692"/>
    </source>
</evidence>
<dbReference type="FunFam" id="1.10.287.130:FF:000004">
    <property type="entry name" value="Ethylene receptor 1"/>
    <property type="match status" value="1"/>
</dbReference>
<feature type="modified residue" description="4-aspartylphosphate" evidence="14">
    <location>
        <position position="684"/>
    </location>
</feature>
<gene>
    <name evidence="18" type="ORF">TMPK1_40040</name>
</gene>
<reference evidence="18" key="1">
    <citation type="submission" date="2021-02" db="EMBL/GenBank/DDBJ databases">
        <title>Genome sequence of Rhodospirillales sp. strain TMPK1 isolated from soil.</title>
        <authorList>
            <person name="Nakai R."/>
            <person name="Kusada H."/>
            <person name="Tamaki H."/>
        </authorList>
    </citation>
    <scope>NUCLEOTIDE SEQUENCE</scope>
    <source>
        <strain evidence="18">TMPK1</strain>
    </source>
</reference>
<comment type="catalytic activity">
    <reaction evidence="1">
        <text>ATP + protein L-histidine = ADP + protein N-phospho-L-histidine.</text>
        <dbReference type="EC" id="2.7.13.3"/>
    </reaction>
</comment>
<evidence type="ECO:0000256" key="1">
    <source>
        <dbReference type="ARBA" id="ARBA00000085"/>
    </source>
</evidence>
<dbReference type="InterPro" id="IPR036890">
    <property type="entry name" value="HATPase_C_sf"/>
</dbReference>
<sequence length="876" mass="93186">MRRLGLAPLLATAFGALTLVLTASVTVAVLVASERQIVAGIGQGLEDLAIQMGDKLDRGMFERAREVRTIAALDPLPDPNADPAALRAVLDRMKSTFDSYAWIGVATLDGKVKAAAGGMLENADVSKRPWFQSAQDKPFVGDVHDALLLAKLLPTMSNGEPQRFVDVATPLLTRDGTKFGVLGAHLAWSWAEEVQNSLLSAVPDRTRGAEICIIDTEGTVLLGPGQGNKLNLASIAAAQRGERGTATETFPDGKSYVVGYTREAGYRDYAGLGWTILARQPAELALAPARDLAKQIVILGVVCGLLGVGLALWLARRIARPLELLTKAAIKVVPDRVADIPAVTGYREVVRLATELKRMTTSLFDANTTLENRVAERTSALLQAAQAAEQATRAKGDLLAVISHEIRTPMNGVLGYSALLQKTPLNEQQEHYAAAVYRSAETLLVLLNDLLDASKLEAGKLSIETLPFDLGTIVGDAVSVIEPRAAEKDLTLVIAIAPDVAGWVEGDPTRVRQILTNLLGNAVKFTEKGSVAVTALRHGDTVRFEVRDTGPGMDADTRGRLFQKFAQADGTIARRYGGTGLGLAICRDLVELMHGKIGVESEPGKGATFWFELPLPATATPQSAVAARIDGAGRRLLLAEDNPINQQLAEAILTRAGFVVDIVGDGAQAVNAAQTMRYDAILMDVQMPVMDGTEAARKLRDAGNDTPIVALTAHSQGDLQARFGDVGMQTYLAKPFTPDEMLACLARLFDGKAVAAPVKAAGEAQILDPSRLETLATALDGATFRGLIEAWIEHAEERRVRLSAALDEMDLTLLRAEGHSAISSAGSYGAAQIEALARTLERAAVAKDEPGVRVAATAILGAYGPTIDAMRARFLA</sequence>
<dbReference type="InterPro" id="IPR005467">
    <property type="entry name" value="His_kinase_dom"/>
</dbReference>
<keyword evidence="13 15" id="KW-0472">Membrane</keyword>
<dbReference type="Gene3D" id="3.30.565.10">
    <property type="entry name" value="Histidine kinase-like ATPase, C-terminal domain"/>
    <property type="match status" value="1"/>
</dbReference>
<feature type="transmembrane region" description="Helical" evidence="15">
    <location>
        <begin position="296"/>
        <end position="315"/>
    </location>
</feature>
<dbReference type="InterPro" id="IPR011006">
    <property type="entry name" value="CheY-like_superfamily"/>
</dbReference>
<keyword evidence="8" id="KW-0547">Nucleotide-binding</keyword>
<dbReference type="CDD" id="cd17546">
    <property type="entry name" value="REC_hyHK_CKI1_RcsC-like"/>
    <property type="match status" value="1"/>
</dbReference>
<keyword evidence="7 15" id="KW-0812">Transmembrane</keyword>
<keyword evidence="19" id="KW-1185">Reference proteome</keyword>
<evidence type="ECO:0000313" key="18">
    <source>
        <dbReference type="EMBL" id="GIL41767.1"/>
    </source>
</evidence>
<dbReference type="GO" id="GO:0000155">
    <property type="term" value="F:phosphorelay sensor kinase activity"/>
    <property type="evidence" value="ECO:0007669"/>
    <property type="project" value="InterPro"/>
</dbReference>
<dbReference type="SUPFAM" id="SSF47226">
    <property type="entry name" value="Histidine-containing phosphotransfer domain, HPT domain"/>
    <property type="match status" value="1"/>
</dbReference>
<proteinExistence type="predicted"/>
<dbReference type="SMART" id="SM00448">
    <property type="entry name" value="REC"/>
    <property type="match status" value="1"/>
</dbReference>
<keyword evidence="6" id="KW-0808">Transferase</keyword>
<evidence type="ECO:0000256" key="5">
    <source>
        <dbReference type="ARBA" id="ARBA00022553"/>
    </source>
</evidence>
<evidence type="ECO:0000256" key="12">
    <source>
        <dbReference type="ARBA" id="ARBA00023012"/>
    </source>
</evidence>
<evidence type="ECO:0000256" key="4">
    <source>
        <dbReference type="ARBA" id="ARBA00022475"/>
    </source>
</evidence>
<keyword evidence="10" id="KW-0067">ATP-binding</keyword>
<dbReference type="EMBL" id="BOPV01000001">
    <property type="protein sequence ID" value="GIL41767.1"/>
    <property type="molecule type" value="Genomic_DNA"/>
</dbReference>
<dbReference type="InterPro" id="IPR003661">
    <property type="entry name" value="HisK_dim/P_dom"/>
</dbReference>
<dbReference type="CDD" id="cd16922">
    <property type="entry name" value="HATPase_EvgS-ArcB-TorS-like"/>
    <property type="match status" value="1"/>
</dbReference>
<dbReference type="CDD" id="cd18774">
    <property type="entry name" value="PDC2_HK_sensor"/>
    <property type="match status" value="1"/>
</dbReference>
<evidence type="ECO:0000256" key="6">
    <source>
        <dbReference type="ARBA" id="ARBA00022679"/>
    </source>
</evidence>
<evidence type="ECO:0000256" key="2">
    <source>
        <dbReference type="ARBA" id="ARBA00004651"/>
    </source>
</evidence>
<dbReference type="Pfam" id="PF02518">
    <property type="entry name" value="HATPase_c"/>
    <property type="match status" value="1"/>
</dbReference>
<dbReference type="AlphaFoldDB" id="A0A8S8XJ82"/>
<keyword evidence="12" id="KW-0902">Two-component regulatory system</keyword>
<dbReference type="SUPFAM" id="SSF52172">
    <property type="entry name" value="CheY-like"/>
    <property type="match status" value="1"/>
</dbReference>
<feature type="domain" description="Response regulatory" evidence="17">
    <location>
        <begin position="635"/>
        <end position="749"/>
    </location>
</feature>
<keyword evidence="5 14" id="KW-0597">Phosphoprotein</keyword>
<dbReference type="GO" id="GO:0005886">
    <property type="term" value="C:plasma membrane"/>
    <property type="evidence" value="ECO:0007669"/>
    <property type="project" value="UniProtKB-SubCell"/>
</dbReference>
<dbReference type="InterPro" id="IPR001789">
    <property type="entry name" value="Sig_transdc_resp-reg_receiver"/>
</dbReference>
<evidence type="ECO:0000256" key="8">
    <source>
        <dbReference type="ARBA" id="ARBA00022741"/>
    </source>
</evidence>
<dbReference type="SMART" id="SM00388">
    <property type="entry name" value="HisKA"/>
    <property type="match status" value="1"/>
</dbReference>
<dbReference type="InterPro" id="IPR004358">
    <property type="entry name" value="Sig_transdc_His_kin-like_C"/>
</dbReference>
<dbReference type="EC" id="2.7.13.3" evidence="3"/>
<dbReference type="Gene3D" id="6.10.340.10">
    <property type="match status" value="1"/>
</dbReference>
<dbReference type="CDD" id="cd00082">
    <property type="entry name" value="HisKA"/>
    <property type="match status" value="1"/>
</dbReference>
<dbReference type="Proteomes" id="UP000681075">
    <property type="component" value="Unassembled WGS sequence"/>
</dbReference>
<keyword evidence="9" id="KW-0418">Kinase</keyword>
<evidence type="ECO:0000256" key="3">
    <source>
        <dbReference type="ARBA" id="ARBA00012438"/>
    </source>
</evidence>
<dbReference type="PRINTS" id="PR00344">
    <property type="entry name" value="BCTRLSENSOR"/>
</dbReference>
<dbReference type="PROSITE" id="PS50109">
    <property type="entry name" value="HIS_KIN"/>
    <property type="match status" value="1"/>
</dbReference>
<dbReference type="InterPro" id="IPR036641">
    <property type="entry name" value="HPT_dom_sf"/>
</dbReference>
<evidence type="ECO:0000256" key="9">
    <source>
        <dbReference type="ARBA" id="ARBA00022777"/>
    </source>
</evidence>
<protein>
    <recommendedName>
        <fullName evidence="3">histidine kinase</fullName>
        <ecNumber evidence="3">2.7.13.3</ecNumber>
    </recommendedName>
</protein>
<evidence type="ECO:0000313" key="19">
    <source>
        <dbReference type="Proteomes" id="UP000681075"/>
    </source>
</evidence>
<dbReference type="Gene3D" id="1.10.287.130">
    <property type="match status" value="1"/>
</dbReference>
<dbReference type="PANTHER" id="PTHR45339">
    <property type="entry name" value="HYBRID SIGNAL TRANSDUCTION HISTIDINE KINASE J"/>
    <property type="match status" value="1"/>
</dbReference>
<dbReference type="RefSeq" id="WP_420245399.1">
    <property type="nucleotide sequence ID" value="NZ_BOPV01000001.1"/>
</dbReference>
<dbReference type="Gene3D" id="3.40.50.2300">
    <property type="match status" value="1"/>
</dbReference>